<reference evidence="2 3" key="1">
    <citation type="submission" date="2019-12" db="EMBL/GenBank/DDBJ databases">
        <title>Novel species isolated from a subtropical stream in China.</title>
        <authorList>
            <person name="Lu H."/>
        </authorList>
    </citation>
    <scope>NUCLEOTIDE SEQUENCE [LARGE SCALE GENOMIC DNA]</scope>
    <source>
        <strain evidence="2 3">DS3</strain>
    </source>
</reference>
<protein>
    <recommendedName>
        <fullName evidence="4">Haemolysin activator HlyB C-terminal domain-containing protein</fullName>
    </recommendedName>
</protein>
<gene>
    <name evidence="2" type="ORF">GTP41_22540</name>
</gene>
<dbReference type="PROSITE" id="PS51257">
    <property type="entry name" value="PROKAR_LIPOPROTEIN"/>
    <property type="match status" value="1"/>
</dbReference>
<evidence type="ECO:0000313" key="3">
    <source>
        <dbReference type="Proteomes" id="UP000448575"/>
    </source>
</evidence>
<keyword evidence="1" id="KW-0732">Signal</keyword>
<feature type="signal peptide" evidence="1">
    <location>
        <begin position="1"/>
        <end position="23"/>
    </location>
</feature>
<evidence type="ECO:0000313" key="2">
    <source>
        <dbReference type="EMBL" id="MYN04878.1"/>
    </source>
</evidence>
<dbReference type="EMBL" id="WWCJ01000021">
    <property type="protein sequence ID" value="MYN04878.1"/>
    <property type="molecule type" value="Genomic_DNA"/>
</dbReference>
<dbReference type="Proteomes" id="UP000448575">
    <property type="component" value="Unassembled WGS sequence"/>
</dbReference>
<accession>A0A6N9HMI9</accession>
<dbReference type="RefSeq" id="WP_161027824.1">
    <property type="nucleotide sequence ID" value="NZ_WWCJ01000021.1"/>
</dbReference>
<name>A0A6N9HMI9_9BURK</name>
<dbReference type="Gene3D" id="2.40.160.50">
    <property type="entry name" value="membrane protein fhac: a member of the omp85/tpsb transporter family"/>
    <property type="match status" value="1"/>
</dbReference>
<comment type="caution">
    <text evidence="2">The sequence shown here is derived from an EMBL/GenBank/DDBJ whole genome shotgun (WGS) entry which is preliminary data.</text>
</comment>
<sequence length="209" mass="23083">MNSPAPRILGLAALACACGTLAAAPLRAERERTSPAAFDLSASQTRLSDWPGTPNSNNVTVRLAASLTQSLPRDWMVRASVNTQYNSADLSLHEALAPSAATSLRLMRDRDVLRDGGIGSNVELYSPNMCASLLRKCRGLLFYDRNFIRYNRNYAGQLRSGRVGSVGIGLRMQLDKHSSMQLDYGRVVRSDQMPEDGRNRLTLRFGHNW</sequence>
<evidence type="ECO:0000256" key="1">
    <source>
        <dbReference type="SAM" id="SignalP"/>
    </source>
</evidence>
<evidence type="ECO:0008006" key="4">
    <source>
        <dbReference type="Google" id="ProtNLM"/>
    </source>
</evidence>
<feature type="chain" id="PRO_5026724715" description="Haemolysin activator HlyB C-terminal domain-containing protein" evidence="1">
    <location>
        <begin position="24"/>
        <end position="209"/>
    </location>
</feature>
<organism evidence="2 3">
    <name type="scientific">Pseudoduganella guangdongensis</name>
    <dbReference type="NCBI Taxonomy" id="2692179"/>
    <lineage>
        <taxon>Bacteria</taxon>
        <taxon>Pseudomonadati</taxon>
        <taxon>Pseudomonadota</taxon>
        <taxon>Betaproteobacteria</taxon>
        <taxon>Burkholderiales</taxon>
        <taxon>Oxalobacteraceae</taxon>
        <taxon>Telluria group</taxon>
        <taxon>Pseudoduganella</taxon>
    </lineage>
</organism>
<proteinExistence type="predicted"/>
<dbReference type="AlphaFoldDB" id="A0A6N9HMI9"/>
<keyword evidence="3" id="KW-1185">Reference proteome</keyword>